<feature type="compositionally biased region" description="Low complexity" evidence="5">
    <location>
        <begin position="19"/>
        <end position="75"/>
    </location>
</feature>
<comment type="subcellular location">
    <subcellularLocation>
        <location evidence="1">Nucleus</location>
    </subcellularLocation>
</comment>
<feature type="region of interest" description="Disordered" evidence="5">
    <location>
        <begin position="1"/>
        <end position="363"/>
    </location>
</feature>
<organism evidence="7 8">
    <name type="scientific">Albugo candida</name>
    <dbReference type="NCBI Taxonomy" id="65357"/>
    <lineage>
        <taxon>Eukaryota</taxon>
        <taxon>Sar</taxon>
        <taxon>Stramenopiles</taxon>
        <taxon>Oomycota</taxon>
        <taxon>Peronosporomycetes</taxon>
        <taxon>Albuginales</taxon>
        <taxon>Albuginaceae</taxon>
        <taxon>Albugo</taxon>
    </lineage>
</organism>
<feature type="compositionally biased region" description="Acidic residues" evidence="5">
    <location>
        <begin position="331"/>
        <end position="342"/>
    </location>
</feature>
<dbReference type="GO" id="GO:0003677">
    <property type="term" value="F:DNA binding"/>
    <property type="evidence" value="ECO:0007669"/>
    <property type="project" value="InterPro"/>
</dbReference>
<dbReference type="AlphaFoldDB" id="A0A024GBL9"/>
<feature type="compositionally biased region" description="Acidic residues" evidence="5">
    <location>
        <begin position="242"/>
        <end position="253"/>
    </location>
</feature>
<dbReference type="SUPFAM" id="SSF159042">
    <property type="entry name" value="Plus3-like"/>
    <property type="match status" value="1"/>
</dbReference>
<feature type="domain" description="Plus3" evidence="6">
    <location>
        <begin position="389"/>
        <end position="520"/>
    </location>
</feature>
<feature type="compositionally biased region" description="Basic and acidic residues" evidence="5">
    <location>
        <begin position="203"/>
        <end position="226"/>
    </location>
</feature>
<proteinExistence type="predicted"/>
<accession>A0A024GBL9</accession>
<feature type="compositionally biased region" description="Acidic residues" evidence="5">
    <location>
        <begin position="190"/>
        <end position="202"/>
    </location>
</feature>
<dbReference type="PANTHER" id="PTHR13115:SF8">
    <property type="entry name" value="RNA POLYMERASE-ASSOCIATED PROTEIN RTF1 HOMOLOG"/>
    <property type="match status" value="1"/>
</dbReference>
<feature type="compositionally biased region" description="Basic residues" evidence="5">
    <location>
        <begin position="93"/>
        <end position="118"/>
    </location>
</feature>
<evidence type="ECO:0000256" key="4">
    <source>
        <dbReference type="ARBA" id="ARBA00023242"/>
    </source>
</evidence>
<keyword evidence="2" id="KW-0805">Transcription regulation</keyword>
<dbReference type="InterPro" id="IPR036128">
    <property type="entry name" value="Plus3-like_sf"/>
</dbReference>
<dbReference type="InParanoid" id="A0A024GBL9"/>
<feature type="compositionally biased region" description="Polar residues" evidence="5">
    <location>
        <begin position="76"/>
        <end position="89"/>
    </location>
</feature>
<dbReference type="SMART" id="SM00719">
    <property type="entry name" value="Plus3"/>
    <property type="match status" value="1"/>
</dbReference>
<evidence type="ECO:0000256" key="1">
    <source>
        <dbReference type="ARBA" id="ARBA00004123"/>
    </source>
</evidence>
<evidence type="ECO:0000313" key="7">
    <source>
        <dbReference type="EMBL" id="CCI43737.1"/>
    </source>
</evidence>
<feature type="compositionally biased region" description="Polar residues" evidence="5">
    <location>
        <begin position="1"/>
        <end position="17"/>
    </location>
</feature>
<evidence type="ECO:0000256" key="2">
    <source>
        <dbReference type="ARBA" id="ARBA00023015"/>
    </source>
</evidence>
<keyword evidence="8" id="KW-1185">Reference proteome</keyword>
<sequence length="820" mass="92956">MATKRTSNASDSGSHIASDSDSMSTGSRSPSASGSISNSMSGSESIIRSGSSSGSASDSSVSGSERGSASDSQSGNSVRQSGASSSEVISRQPKAKQKKKNITSAPKKKALGPKKRKVAASIQEKAQEEKNQDADDEADHQEASKTKKQNTVKNPQMESESKRLSQDEDEQEVTFASATQIHRSSKKVVEEDEEDEELEGLTEVEKEKRLLEKYEADEKRQKETQLRKRLNASLKDESQTNIEDESSEEEEGAVDTISSRRGRKKDGDRRKEALSNLKANKSKHQTGSMLRSRLGDKFDSDDSEFGRDDSRHALAEKRRKRQELLHRRAGEDDDSFSDEMDEYQQTSQRSKKKSTAKSAEGVKNELLENNASLAAMEPIVEKPEDVLPADWGQAHRYLLKRRSFFEKFFYEPYFDKLVRGVYVRIPIGEKDGDTVYRFCEVVHVSKLPRPYKFAGEMTQKGITCAFGKSRIEWRLNAVSTHSLQESEFLLWRATLNKDRMKFPTYGEVRKVYQSKIDLISKYQYSEKEVDEMVQRKNASGVGSSKVPLGVQRVRLERDIKAAREMKNFEKAIMLEAKLQRLLNENEARQSRKSDDVLRITEINRRNREANLKQDLQAQELNDAMREKMTSAEKLQFIRANSKKMFLSRDKIEANLAQGKLVKLADGRIMTLNKVHEIEALPEDLVRNNTNQNSVLECEIGQDGRPTGKIEIDVDRLLAKQRERKKKEIKDKADMETKETKVEFVGRAPTNVAEMADATIRIQDDDGSWMTLRPASEILRQMREKSKVSTELKASRKGLTVKEYFDRVKRQRVQAPTGADD</sequence>
<dbReference type="Gene3D" id="3.90.70.200">
    <property type="entry name" value="Plus-3 domain"/>
    <property type="match status" value="1"/>
</dbReference>
<dbReference type="PROSITE" id="PS51360">
    <property type="entry name" value="PLUS3"/>
    <property type="match status" value="1"/>
</dbReference>
<dbReference type="OrthoDB" id="166375at2759"/>
<name>A0A024GBL9_9STRA</name>
<dbReference type="InterPro" id="IPR004343">
    <property type="entry name" value="Plus-3_dom"/>
</dbReference>
<dbReference type="STRING" id="65357.A0A024GBL9"/>
<feature type="compositionally biased region" description="Polar residues" evidence="5">
    <location>
        <begin position="149"/>
        <end position="158"/>
    </location>
</feature>
<protein>
    <recommendedName>
        <fullName evidence="6">Plus3 domain-containing protein</fullName>
    </recommendedName>
</protein>
<gene>
    <name evidence="7" type="ORF">BN9_045210</name>
</gene>
<evidence type="ECO:0000259" key="6">
    <source>
        <dbReference type="PROSITE" id="PS51360"/>
    </source>
</evidence>
<keyword evidence="3" id="KW-0804">Transcription</keyword>
<comment type="caution">
    <text evidence="7">The sequence shown here is derived from an EMBL/GenBank/DDBJ whole genome shotgun (WGS) entry which is preliminary data.</text>
</comment>
<dbReference type="Proteomes" id="UP000053237">
    <property type="component" value="Unassembled WGS sequence"/>
</dbReference>
<evidence type="ECO:0000256" key="3">
    <source>
        <dbReference type="ARBA" id="ARBA00023163"/>
    </source>
</evidence>
<reference evidence="7 8" key="1">
    <citation type="submission" date="2012-05" db="EMBL/GenBank/DDBJ databases">
        <title>Recombination and specialization in a pathogen metapopulation.</title>
        <authorList>
            <person name="Gardiner A."/>
            <person name="Kemen E."/>
            <person name="Schultz-Larsen T."/>
            <person name="MacLean D."/>
            <person name="Van Oosterhout C."/>
            <person name="Jones J.D.G."/>
        </authorList>
    </citation>
    <scope>NUCLEOTIDE SEQUENCE [LARGE SCALE GENOMIC DNA]</scope>
    <source>
        <strain evidence="7 8">Ac Nc2</strain>
    </source>
</reference>
<dbReference type="PANTHER" id="PTHR13115">
    <property type="entry name" value="RNA POLYMERASE-ASSOCIATED PROTEIN RTF1 HOMOLOG"/>
    <property type="match status" value="1"/>
</dbReference>
<keyword evidence="4" id="KW-0539">Nucleus</keyword>
<feature type="compositionally biased region" description="Basic and acidic residues" evidence="5">
    <location>
        <begin position="293"/>
        <end position="330"/>
    </location>
</feature>
<dbReference type="GO" id="GO:0016593">
    <property type="term" value="C:Cdc73/Paf1 complex"/>
    <property type="evidence" value="ECO:0007669"/>
    <property type="project" value="TreeGrafter"/>
</dbReference>
<evidence type="ECO:0000256" key="5">
    <source>
        <dbReference type="SAM" id="MobiDB-lite"/>
    </source>
</evidence>
<dbReference type="GO" id="GO:1990269">
    <property type="term" value="F:RNA polymerase II C-terminal domain phosphoserine binding"/>
    <property type="evidence" value="ECO:0007669"/>
    <property type="project" value="TreeGrafter"/>
</dbReference>
<evidence type="ECO:0000313" key="8">
    <source>
        <dbReference type="Proteomes" id="UP000053237"/>
    </source>
</evidence>
<dbReference type="EMBL" id="CAIX01000054">
    <property type="protein sequence ID" value="CCI43737.1"/>
    <property type="molecule type" value="Genomic_DNA"/>
</dbReference>
<dbReference type="Pfam" id="PF03126">
    <property type="entry name" value="Plus-3"/>
    <property type="match status" value="1"/>
</dbReference>